<keyword evidence="4" id="KW-1185">Reference proteome</keyword>
<sequence length="210" mass="22459">MTARDDAFLLAAEAALGLVDRPEVAARWSEPSALPGMSVGALAVHLGHQVVRAAQALTRDAGDLPVLRDADEHYARSAWPTAAPEDPVNDRSPDEEAALAGPGALHDRVVADLDTVRDALGSGAARDVVPVAWAGWALRREDFLLTRMLEVVVHADDLAVSVGIDTPTFPAEVYDPVRDLLVRLAVARHGQARVVAALTRRERAQPIHAF</sequence>
<dbReference type="Proteomes" id="UP001317322">
    <property type="component" value="Chromosome"/>
</dbReference>
<dbReference type="EMBL" id="CP101989">
    <property type="protein sequence ID" value="UUI65405.1"/>
    <property type="molecule type" value="Genomic_DNA"/>
</dbReference>
<gene>
    <name evidence="3" type="ORF">NP075_01290</name>
</gene>
<dbReference type="InterPro" id="IPR024344">
    <property type="entry name" value="MDMPI_metal-binding"/>
</dbReference>
<dbReference type="GO" id="GO:0016853">
    <property type="term" value="F:isomerase activity"/>
    <property type="evidence" value="ECO:0007669"/>
    <property type="project" value="UniProtKB-KW"/>
</dbReference>
<feature type="region of interest" description="Disordered" evidence="1">
    <location>
        <begin position="77"/>
        <end position="101"/>
    </location>
</feature>
<dbReference type="Pfam" id="PF11716">
    <property type="entry name" value="MDMPI_N"/>
    <property type="match status" value="1"/>
</dbReference>
<evidence type="ECO:0000313" key="3">
    <source>
        <dbReference type="EMBL" id="UUI65405.1"/>
    </source>
</evidence>
<evidence type="ECO:0000313" key="4">
    <source>
        <dbReference type="Proteomes" id="UP001317322"/>
    </source>
</evidence>
<reference evidence="3 4" key="1">
    <citation type="submission" date="2022-07" db="EMBL/GenBank/DDBJ databases">
        <title>Novel species in genus cellulomonas.</title>
        <authorList>
            <person name="Ye L."/>
        </authorList>
    </citation>
    <scope>NUCLEOTIDE SEQUENCE [LARGE SCALE GENOMIC DNA]</scope>
    <source>
        <strain evidence="4">zg-Y908</strain>
    </source>
</reference>
<organism evidence="3 4">
    <name type="scientific">Cellulomonas wangsupingiae</name>
    <dbReference type="NCBI Taxonomy" id="2968085"/>
    <lineage>
        <taxon>Bacteria</taxon>
        <taxon>Bacillati</taxon>
        <taxon>Actinomycetota</taxon>
        <taxon>Actinomycetes</taxon>
        <taxon>Micrococcales</taxon>
        <taxon>Cellulomonadaceae</taxon>
        <taxon>Cellulomonas</taxon>
    </lineage>
</organism>
<dbReference type="InterPro" id="IPR034660">
    <property type="entry name" value="DinB/YfiT-like"/>
</dbReference>
<dbReference type="Gene3D" id="1.20.120.450">
    <property type="entry name" value="dinb family like domain"/>
    <property type="match status" value="1"/>
</dbReference>
<accession>A0ABY5K4Z8</accession>
<protein>
    <submittedName>
        <fullName evidence="3">Maleylpyruvate isomerase N-terminal domain-containing protein</fullName>
    </submittedName>
</protein>
<feature type="domain" description="Mycothiol-dependent maleylpyruvate isomerase metal-binding" evidence="2">
    <location>
        <begin position="11"/>
        <end position="159"/>
    </location>
</feature>
<keyword evidence="3" id="KW-0413">Isomerase</keyword>
<evidence type="ECO:0000256" key="1">
    <source>
        <dbReference type="SAM" id="MobiDB-lite"/>
    </source>
</evidence>
<name>A0ABY5K4Z8_9CELL</name>
<dbReference type="SUPFAM" id="SSF109854">
    <property type="entry name" value="DinB/YfiT-like putative metalloenzymes"/>
    <property type="match status" value="1"/>
</dbReference>
<evidence type="ECO:0000259" key="2">
    <source>
        <dbReference type="Pfam" id="PF11716"/>
    </source>
</evidence>
<dbReference type="RefSeq" id="WP_227564689.1">
    <property type="nucleotide sequence ID" value="NZ_CP101989.1"/>
</dbReference>
<proteinExistence type="predicted"/>